<dbReference type="AlphaFoldDB" id="A0A813BDA1"/>
<gene>
    <name evidence="1" type="ORF">SNEC2469_LOCUS30301</name>
</gene>
<comment type="caution">
    <text evidence="1">The sequence shown here is derived from an EMBL/GenBank/DDBJ whole genome shotgun (WGS) entry which is preliminary data.</text>
</comment>
<reference evidence="1" key="1">
    <citation type="submission" date="2021-02" db="EMBL/GenBank/DDBJ databases">
        <authorList>
            <person name="Dougan E. K."/>
            <person name="Rhodes N."/>
            <person name="Thang M."/>
            <person name="Chan C."/>
        </authorList>
    </citation>
    <scope>NUCLEOTIDE SEQUENCE</scope>
</reference>
<evidence type="ECO:0000313" key="2">
    <source>
        <dbReference type="Proteomes" id="UP000601435"/>
    </source>
</evidence>
<feature type="non-terminal residue" evidence="1">
    <location>
        <position position="1"/>
    </location>
</feature>
<sequence length="408" mass="44342">VDLDSLTQAIEQLHLATGSLARAVRRSPASSSDGWVVVRSRFYVVLRNGRGGEPACYHSFASFKRDVGSLQGSDTVCHGKEEDGSEVPVDSPLQVLVVDFATSAASFLEPYDPVFPHGPQLVSLCKGWLRTKPADRLAFYTAPEEEEALLEELADQLGSISQLLPTITSQLKEISEKQRALEEKVEKRPAEPALAPHHRPFVFPTAKAGAGVSGVGALASQVGPPPTTRPAQAAMPALVEDAPQQDLLELGDPALEGQGDGSATSALTQQTQALTQLVAHLIQNFEGGADFGAARVCRASPRRAVQKGSAFLRSWPRRTALSCWLWRSRGYRRMFPSESVHRTLEEFRVEPRRFTFGQYVERYGGYGSQRELGLTMHMTTQIADVLLAGETEALLSLPFAPVAASREP</sequence>
<proteinExistence type="predicted"/>
<dbReference type="OrthoDB" id="10654496at2759"/>
<dbReference type="Proteomes" id="UP000601435">
    <property type="component" value="Unassembled WGS sequence"/>
</dbReference>
<evidence type="ECO:0000313" key="1">
    <source>
        <dbReference type="EMBL" id="CAE7900553.1"/>
    </source>
</evidence>
<name>A0A813BDA1_9DINO</name>
<organism evidence="1 2">
    <name type="scientific">Symbiodinium necroappetens</name>
    <dbReference type="NCBI Taxonomy" id="1628268"/>
    <lineage>
        <taxon>Eukaryota</taxon>
        <taxon>Sar</taxon>
        <taxon>Alveolata</taxon>
        <taxon>Dinophyceae</taxon>
        <taxon>Suessiales</taxon>
        <taxon>Symbiodiniaceae</taxon>
        <taxon>Symbiodinium</taxon>
    </lineage>
</organism>
<feature type="non-terminal residue" evidence="1">
    <location>
        <position position="408"/>
    </location>
</feature>
<accession>A0A813BDA1</accession>
<keyword evidence="2" id="KW-1185">Reference proteome</keyword>
<dbReference type="EMBL" id="CAJNJA010070330">
    <property type="protein sequence ID" value="CAE7900553.1"/>
    <property type="molecule type" value="Genomic_DNA"/>
</dbReference>
<protein>
    <submittedName>
        <fullName evidence="1">Uncharacterized protein</fullName>
    </submittedName>
</protein>